<evidence type="ECO:0000313" key="2">
    <source>
        <dbReference type="Proteomes" id="UP000245506"/>
    </source>
</evidence>
<reference evidence="1 2" key="1">
    <citation type="submission" date="2018-05" db="EMBL/GenBank/DDBJ databases">
        <title>Leucothrix arctica sp. nov., isolated from Arctic seawater.</title>
        <authorList>
            <person name="Choi A."/>
            <person name="Baek K."/>
        </authorList>
    </citation>
    <scope>NUCLEOTIDE SEQUENCE [LARGE SCALE GENOMIC DNA]</scope>
    <source>
        <strain evidence="1 2">IMCC9719</strain>
    </source>
</reference>
<dbReference type="OrthoDB" id="5794521at2"/>
<organism evidence="1 2">
    <name type="scientific">Leucothrix arctica</name>
    <dbReference type="NCBI Taxonomy" id="1481894"/>
    <lineage>
        <taxon>Bacteria</taxon>
        <taxon>Pseudomonadati</taxon>
        <taxon>Pseudomonadota</taxon>
        <taxon>Gammaproteobacteria</taxon>
        <taxon>Thiotrichales</taxon>
        <taxon>Thiotrichaceae</taxon>
        <taxon>Leucothrix</taxon>
    </lineage>
</organism>
<protein>
    <recommendedName>
        <fullName evidence="3">DUF721 domain-containing protein</fullName>
    </recommendedName>
</protein>
<name>A0A317CJW5_9GAMM</name>
<dbReference type="Proteomes" id="UP000245506">
    <property type="component" value="Unassembled WGS sequence"/>
</dbReference>
<dbReference type="Pfam" id="PF05258">
    <property type="entry name" value="DciA"/>
    <property type="match status" value="1"/>
</dbReference>
<evidence type="ECO:0008006" key="3">
    <source>
        <dbReference type="Google" id="ProtNLM"/>
    </source>
</evidence>
<dbReference type="InterPro" id="IPR007922">
    <property type="entry name" value="DciA-like"/>
</dbReference>
<dbReference type="EMBL" id="QGKL01000010">
    <property type="protein sequence ID" value="PWQ98786.1"/>
    <property type="molecule type" value="Genomic_DNA"/>
</dbReference>
<keyword evidence="2" id="KW-1185">Reference proteome</keyword>
<sequence>MKDIATLPNTYLNQSINNIDKLSETVRTHLGIVNTQMPLYVVVKQQVVSLIVESPILANQLKYQQKDILDHINRTFLREFKQINVRLAPPVMQRKKVTIEHKPLSKGITNMLDSIRDELNN</sequence>
<dbReference type="RefSeq" id="WP_109821942.1">
    <property type="nucleotide sequence ID" value="NZ_QGKL01000010.1"/>
</dbReference>
<evidence type="ECO:0000313" key="1">
    <source>
        <dbReference type="EMBL" id="PWQ98786.1"/>
    </source>
</evidence>
<proteinExistence type="predicted"/>
<dbReference type="AlphaFoldDB" id="A0A317CJW5"/>
<gene>
    <name evidence="1" type="ORF">DKT75_02985</name>
</gene>
<comment type="caution">
    <text evidence="1">The sequence shown here is derived from an EMBL/GenBank/DDBJ whole genome shotgun (WGS) entry which is preliminary data.</text>
</comment>
<accession>A0A317CJW5</accession>